<comment type="similarity">
    <text evidence="1 4">Belongs to the FGGY kinase family.</text>
</comment>
<dbReference type="Pfam" id="PF00370">
    <property type="entry name" value="FGGY_N"/>
    <property type="match status" value="1"/>
</dbReference>
<dbReference type="InterPro" id="IPR018484">
    <property type="entry name" value="FGGY_N"/>
</dbReference>
<dbReference type="Gene3D" id="3.30.420.40">
    <property type="match status" value="2"/>
</dbReference>
<name>A0A398CHJ5_9BACL</name>
<evidence type="ECO:0000256" key="3">
    <source>
        <dbReference type="ARBA" id="ARBA00022777"/>
    </source>
</evidence>
<evidence type="ECO:0000256" key="4">
    <source>
        <dbReference type="RuleBase" id="RU003733"/>
    </source>
</evidence>
<evidence type="ECO:0000259" key="6">
    <source>
        <dbReference type="Pfam" id="PF02782"/>
    </source>
</evidence>
<dbReference type="EMBL" id="QXJM01000056">
    <property type="protein sequence ID" value="RIE00398.1"/>
    <property type="molecule type" value="Genomic_DNA"/>
</dbReference>
<dbReference type="InterPro" id="IPR050406">
    <property type="entry name" value="FGGY_Carb_Kinase"/>
</dbReference>
<keyword evidence="8" id="KW-1185">Reference proteome</keyword>
<dbReference type="GO" id="GO:0016773">
    <property type="term" value="F:phosphotransferase activity, alcohol group as acceptor"/>
    <property type="evidence" value="ECO:0007669"/>
    <property type="project" value="InterPro"/>
</dbReference>
<dbReference type="PANTHER" id="PTHR43095">
    <property type="entry name" value="SUGAR KINASE"/>
    <property type="match status" value="1"/>
</dbReference>
<feature type="domain" description="Carbohydrate kinase FGGY C-terminal" evidence="6">
    <location>
        <begin position="255"/>
        <end position="449"/>
    </location>
</feature>
<dbReference type="InterPro" id="IPR043129">
    <property type="entry name" value="ATPase_NBD"/>
</dbReference>
<evidence type="ECO:0000313" key="7">
    <source>
        <dbReference type="EMBL" id="RIE00398.1"/>
    </source>
</evidence>
<dbReference type="PANTHER" id="PTHR43095:SF5">
    <property type="entry name" value="XYLULOSE KINASE"/>
    <property type="match status" value="1"/>
</dbReference>
<evidence type="ECO:0000313" key="8">
    <source>
        <dbReference type="Proteomes" id="UP000266340"/>
    </source>
</evidence>
<feature type="domain" description="Carbohydrate kinase FGGY N-terminal" evidence="5">
    <location>
        <begin position="4"/>
        <end position="244"/>
    </location>
</feature>
<dbReference type="InterPro" id="IPR000577">
    <property type="entry name" value="Carb_kinase_FGGY"/>
</dbReference>
<proteinExistence type="inferred from homology"/>
<dbReference type="RefSeq" id="WP_119152516.1">
    <property type="nucleotide sequence ID" value="NZ_JBHSOV010000044.1"/>
</dbReference>
<keyword evidence="3 4" id="KW-0418">Kinase</keyword>
<dbReference type="PROSITE" id="PS00445">
    <property type="entry name" value="FGGY_KINASES_2"/>
    <property type="match status" value="1"/>
</dbReference>
<reference evidence="7 8" key="1">
    <citation type="submission" date="2018-09" db="EMBL/GenBank/DDBJ databases">
        <title>Cohnella cavernae sp. nov., isolated from a karst cave.</title>
        <authorList>
            <person name="Zhu H."/>
        </authorList>
    </citation>
    <scope>NUCLEOTIDE SEQUENCE [LARGE SCALE GENOMIC DNA]</scope>
    <source>
        <strain evidence="7 8">K2E09-144</strain>
    </source>
</reference>
<gene>
    <name evidence="7" type="ORF">D3H35_28720</name>
</gene>
<dbReference type="OrthoDB" id="9805576at2"/>
<comment type="caution">
    <text evidence="7">The sequence shown here is derived from an EMBL/GenBank/DDBJ whole genome shotgun (WGS) entry which is preliminary data.</text>
</comment>
<protein>
    <recommendedName>
        <fullName evidence="9">Xylulokinase</fullName>
    </recommendedName>
</protein>
<dbReference type="GO" id="GO:0016301">
    <property type="term" value="F:kinase activity"/>
    <property type="evidence" value="ECO:0007669"/>
    <property type="project" value="UniProtKB-KW"/>
</dbReference>
<dbReference type="CDD" id="cd07808">
    <property type="entry name" value="ASKHA_NBD_FGGY_EcXK-like"/>
    <property type="match status" value="1"/>
</dbReference>
<evidence type="ECO:0000256" key="1">
    <source>
        <dbReference type="ARBA" id="ARBA00009156"/>
    </source>
</evidence>
<evidence type="ECO:0008006" key="9">
    <source>
        <dbReference type="Google" id="ProtNLM"/>
    </source>
</evidence>
<dbReference type="InterPro" id="IPR018485">
    <property type="entry name" value="FGGY_C"/>
</dbReference>
<dbReference type="Proteomes" id="UP000266340">
    <property type="component" value="Unassembled WGS sequence"/>
</dbReference>
<sequence length="508" mass="56015">MALIVIDLGTSSVKVALYDHETGEILSTGRGHYRLYSEKQGYAEQNPEEWWTQTKYAIQECLHRAKISPKSIKGIGLSGQMCGVVPVTKSGQPLYNCITHLDTRCVEEIASLRERQEDVLRIGMNPITNLMSAPKLMWLKNNRKDVWDQAHKWLMPKDYIRLKLTGTFGTDSTDASATLFMDFNKKTWDPLIEHFGLDITKFPEVNLPYELVGSVTKSAAEETGLAPGTPLAAGAADMACTALGTRAVSEGNISVTIGTAGHLIAPIAAPDPAYAGRLYQFCHAVPDMYYAFGSIPAGGLSLSWLIDLLNPLLNDEPGNNRKLTYEKMNRMAEESTIGSKGLFFLPYLAGSVVPYADPKAKGTFIGLSIRHSYGDMARAVMEGVAYNFRQIVELLDLCNIPAHQLFFGEGGMNSQIWTRILTSVMNRGNAFLMKDKDSAPLGAAIIAGMGTGLYHDWNDAVNKLSQVETVPNDLAMAESYSKLYRIYEGLYPTLKTTFEQIYDMEGTI</sequence>
<organism evidence="7 8">
    <name type="scientific">Cohnella faecalis</name>
    <dbReference type="NCBI Taxonomy" id="2315694"/>
    <lineage>
        <taxon>Bacteria</taxon>
        <taxon>Bacillati</taxon>
        <taxon>Bacillota</taxon>
        <taxon>Bacilli</taxon>
        <taxon>Bacillales</taxon>
        <taxon>Paenibacillaceae</taxon>
        <taxon>Cohnella</taxon>
    </lineage>
</organism>
<dbReference type="GO" id="GO:0005975">
    <property type="term" value="P:carbohydrate metabolic process"/>
    <property type="evidence" value="ECO:0007669"/>
    <property type="project" value="InterPro"/>
</dbReference>
<evidence type="ECO:0000256" key="2">
    <source>
        <dbReference type="ARBA" id="ARBA00022679"/>
    </source>
</evidence>
<keyword evidence="2 4" id="KW-0808">Transferase</keyword>
<evidence type="ECO:0000259" key="5">
    <source>
        <dbReference type="Pfam" id="PF00370"/>
    </source>
</evidence>
<dbReference type="PIRSF" id="PIRSF000538">
    <property type="entry name" value="GlpK"/>
    <property type="match status" value="1"/>
</dbReference>
<dbReference type="InterPro" id="IPR018483">
    <property type="entry name" value="Carb_kinase_FGGY_CS"/>
</dbReference>
<dbReference type="AlphaFoldDB" id="A0A398CHJ5"/>
<accession>A0A398CHJ5</accession>
<dbReference type="Pfam" id="PF02782">
    <property type="entry name" value="FGGY_C"/>
    <property type="match status" value="1"/>
</dbReference>
<dbReference type="SUPFAM" id="SSF53067">
    <property type="entry name" value="Actin-like ATPase domain"/>
    <property type="match status" value="2"/>
</dbReference>